<dbReference type="PANTHER" id="PTHR46599">
    <property type="entry name" value="PIGGYBAC TRANSPOSABLE ELEMENT-DERIVED PROTEIN 4"/>
    <property type="match status" value="1"/>
</dbReference>
<protein>
    <submittedName>
        <fullName evidence="4">PiggyBac transposable element-derived protein 4-like</fullName>
    </submittedName>
</protein>
<reference evidence="4" key="1">
    <citation type="submission" date="2025-08" db="UniProtKB">
        <authorList>
            <consortium name="Ensembl"/>
        </authorList>
    </citation>
    <scope>IDENTIFICATION</scope>
</reference>
<feature type="region of interest" description="Disordered" evidence="1">
    <location>
        <begin position="1"/>
        <end position="142"/>
    </location>
</feature>
<dbReference type="Proteomes" id="UP000261640">
    <property type="component" value="Unplaced"/>
</dbReference>
<feature type="transmembrane region" description="Helical" evidence="2">
    <location>
        <begin position="501"/>
        <end position="519"/>
    </location>
</feature>
<keyword evidence="2" id="KW-1133">Transmembrane helix</keyword>
<name>A0A3Q3L1L6_9TELE</name>
<evidence type="ECO:0000313" key="5">
    <source>
        <dbReference type="Proteomes" id="UP000261640"/>
    </source>
</evidence>
<accession>A0A3Q3L1L6</accession>
<dbReference type="Ensembl" id="ENSMAMT00000007972.2">
    <property type="protein sequence ID" value="ENSMAMP00000007758.1"/>
    <property type="gene ID" value="ENSMAMG00000005305.2"/>
</dbReference>
<evidence type="ECO:0000259" key="3">
    <source>
        <dbReference type="Pfam" id="PF13843"/>
    </source>
</evidence>
<evidence type="ECO:0000256" key="1">
    <source>
        <dbReference type="SAM" id="MobiDB-lite"/>
    </source>
</evidence>
<evidence type="ECO:0000256" key="2">
    <source>
        <dbReference type="SAM" id="Phobius"/>
    </source>
</evidence>
<organism evidence="4 5">
    <name type="scientific">Mastacembelus armatus</name>
    <name type="common">zig-zag eel</name>
    <dbReference type="NCBI Taxonomy" id="205130"/>
    <lineage>
        <taxon>Eukaryota</taxon>
        <taxon>Metazoa</taxon>
        <taxon>Chordata</taxon>
        <taxon>Craniata</taxon>
        <taxon>Vertebrata</taxon>
        <taxon>Euteleostomi</taxon>
        <taxon>Actinopterygii</taxon>
        <taxon>Neopterygii</taxon>
        <taxon>Teleostei</taxon>
        <taxon>Neoteleostei</taxon>
        <taxon>Acanthomorphata</taxon>
        <taxon>Anabantaria</taxon>
        <taxon>Synbranchiformes</taxon>
        <taxon>Mastacembelidae</taxon>
        <taxon>Mastacembelus</taxon>
    </lineage>
</organism>
<evidence type="ECO:0000313" key="4">
    <source>
        <dbReference type="Ensembl" id="ENSMAMP00000007758.1"/>
    </source>
</evidence>
<dbReference type="STRING" id="205130.ENSMAMP00000007758"/>
<dbReference type="AlphaFoldDB" id="A0A3Q3L1L6"/>
<keyword evidence="2" id="KW-0472">Membrane</keyword>
<reference evidence="4" key="2">
    <citation type="submission" date="2025-09" db="UniProtKB">
        <authorList>
            <consortium name="Ensembl"/>
        </authorList>
    </citation>
    <scope>IDENTIFICATION</scope>
</reference>
<dbReference type="InterPro" id="IPR029526">
    <property type="entry name" value="PGBD"/>
</dbReference>
<dbReference type="InParanoid" id="A0A3Q3L1L6"/>
<feature type="compositionally biased region" description="Acidic residues" evidence="1">
    <location>
        <begin position="22"/>
        <end position="48"/>
    </location>
</feature>
<proteinExistence type="predicted"/>
<dbReference type="PANTHER" id="PTHR46599:SF3">
    <property type="entry name" value="PIGGYBAC TRANSPOSABLE ELEMENT-DERIVED PROTEIN 4"/>
    <property type="match status" value="1"/>
</dbReference>
<dbReference type="Pfam" id="PF13843">
    <property type="entry name" value="DDE_Tnp_1_7"/>
    <property type="match status" value="1"/>
</dbReference>
<sequence length="524" mass="59323">MMASLNEHPSFIEDFSELSQCSEEDQTLEDGSSDFDMDSEDCFEDPDFDCGQTSDDSEWELEVYNQKRPRLTSPISSPTKSPGRSPRRLPGRSPGQSNRGRGKAASPDAAISGTAADWHDMDEPDVEPSKPPFKPTRTPGPQLINSSTYSPLQLFNLFFTSSVMQTILANSNAYGELKSQGLKRAWKAITEHELYAFISLVIYMGFVKCSAISDYWCKSAVYSLPLPSKIMPRRRFQAILASLHLSHPQVDAENEKKKGTPAYDCLCKIKPLYGQIVEACKSNFQPFQSIAIDERMVKSKSRSKLKQYMKDKPTKWGYKLFVLADSSCGYTWNFFIYEGKAVMENGKGVGYDSVMKLLDQKVLGTGYKLFVDNFYTSPKLFQDLLKSKILACGTIRRNRTEGKIMAKKAARGTIHWIRQNNLLFVSWMDTREVLMCSTMHKAFDGDTVKRRIKGKNKEWSLVNVPVPPAVKEYNQYVMFFHFGLFAFFLSSLLGHIVFLRLVALTLWSLSVLTGAWGVWTSLMP</sequence>
<keyword evidence="5" id="KW-1185">Reference proteome</keyword>
<feature type="domain" description="PiggyBac transposable element-derived protein" evidence="3">
    <location>
        <begin position="150"/>
        <end position="477"/>
    </location>
</feature>
<keyword evidence="2" id="KW-0812">Transmembrane</keyword>
<dbReference type="GeneTree" id="ENSGT00940000163467"/>
<feature type="transmembrane region" description="Helical" evidence="2">
    <location>
        <begin position="476"/>
        <end position="494"/>
    </location>
</feature>